<dbReference type="PROSITE" id="PS51186">
    <property type="entry name" value="GNAT"/>
    <property type="match status" value="1"/>
</dbReference>
<dbReference type="CDD" id="cd04301">
    <property type="entry name" value="NAT_SF"/>
    <property type="match status" value="1"/>
</dbReference>
<keyword evidence="1 3" id="KW-0808">Transferase</keyword>
<evidence type="ECO:0000313" key="3">
    <source>
        <dbReference type="EMBL" id="MFD2869993.1"/>
    </source>
</evidence>
<dbReference type="InterPro" id="IPR016181">
    <property type="entry name" value="Acyl_CoA_acyltransferase"/>
</dbReference>
<comment type="caution">
    <text evidence="3">The sequence shown here is derived from an EMBL/GenBank/DDBJ whole genome shotgun (WGS) entry which is preliminary data.</text>
</comment>
<feature type="domain" description="N-acetyltransferase" evidence="2">
    <location>
        <begin position="1"/>
        <end position="128"/>
    </location>
</feature>
<evidence type="ECO:0000256" key="1">
    <source>
        <dbReference type="ARBA" id="ARBA00022679"/>
    </source>
</evidence>
<dbReference type="EC" id="2.3.1.-" evidence="3"/>
<dbReference type="EMBL" id="JBHUOR010000132">
    <property type="protein sequence ID" value="MFD2869993.1"/>
    <property type="molecule type" value="Genomic_DNA"/>
</dbReference>
<dbReference type="RefSeq" id="WP_380148664.1">
    <property type="nucleotide sequence ID" value="NZ_JBHUOR010000132.1"/>
</dbReference>
<gene>
    <name evidence="3" type="ORF">ACFSY7_15985</name>
</gene>
<dbReference type="PANTHER" id="PTHR13947:SF37">
    <property type="entry name" value="LD18367P"/>
    <property type="match status" value="1"/>
</dbReference>
<keyword evidence="4" id="KW-1185">Reference proteome</keyword>
<dbReference type="GO" id="GO:0016746">
    <property type="term" value="F:acyltransferase activity"/>
    <property type="evidence" value="ECO:0007669"/>
    <property type="project" value="UniProtKB-KW"/>
</dbReference>
<evidence type="ECO:0000313" key="4">
    <source>
        <dbReference type="Proteomes" id="UP001597568"/>
    </source>
</evidence>
<dbReference type="SUPFAM" id="SSF55729">
    <property type="entry name" value="Acyl-CoA N-acyltransferases (Nat)"/>
    <property type="match status" value="1"/>
</dbReference>
<sequence>MIKQTTNYPWALLLRADPDKKMIEQYITTSKCFVLDQLGVIVLQQVTPTILEIKNIAVDAAHEQMGYGKQLLQFAIDFAKEHHYEQLDVRTGNSSISQLAFYQKAGFRIVEIIPDYFTTHYEEPIYEDGIPCIDQLRLSTML</sequence>
<dbReference type="PANTHER" id="PTHR13947">
    <property type="entry name" value="GNAT FAMILY N-ACETYLTRANSFERASE"/>
    <property type="match status" value="1"/>
</dbReference>
<dbReference type="Proteomes" id="UP001597568">
    <property type="component" value="Unassembled WGS sequence"/>
</dbReference>
<organism evidence="3 4">
    <name type="scientific">Kurthia populi</name>
    <dbReference type="NCBI Taxonomy" id="1562132"/>
    <lineage>
        <taxon>Bacteria</taxon>
        <taxon>Bacillati</taxon>
        <taxon>Bacillota</taxon>
        <taxon>Bacilli</taxon>
        <taxon>Bacillales</taxon>
        <taxon>Caryophanaceae</taxon>
        <taxon>Kurthia</taxon>
    </lineage>
</organism>
<accession>A0ABW5Y3S9</accession>
<dbReference type="Pfam" id="PF13508">
    <property type="entry name" value="Acetyltransf_7"/>
    <property type="match status" value="1"/>
</dbReference>
<evidence type="ECO:0000259" key="2">
    <source>
        <dbReference type="PROSITE" id="PS51186"/>
    </source>
</evidence>
<dbReference type="InterPro" id="IPR000182">
    <property type="entry name" value="GNAT_dom"/>
</dbReference>
<dbReference type="InterPro" id="IPR050769">
    <property type="entry name" value="NAT_camello-type"/>
</dbReference>
<dbReference type="Gene3D" id="3.40.630.30">
    <property type="match status" value="1"/>
</dbReference>
<protein>
    <submittedName>
        <fullName evidence="3">GNAT family N-acetyltransferase</fullName>
        <ecNumber evidence="3">2.3.1.-</ecNumber>
    </submittedName>
</protein>
<keyword evidence="3" id="KW-0012">Acyltransferase</keyword>
<reference evidence="4" key="1">
    <citation type="journal article" date="2019" name="Int. J. Syst. Evol. Microbiol.">
        <title>The Global Catalogue of Microorganisms (GCM) 10K type strain sequencing project: providing services to taxonomists for standard genome sequencing and annotation.</title>
        <authorList>
            <consortium name="The Broad Institute Genomics Platform"/>
            <consortium name="The Broad Institute Genome Sequencing Center for Infectious Disease"/>
            <person name="Wu L."/>
            <person name="Ma J."/>
        </authorList>
    </citation>
    <scope>NUCLEOTIDE SEQUENCE [LARGE SCALE GENOMIC DNA]</scope>
    <source>
        <strain evidence="4">KCTC 33522</strain>
    </source>
</reference>
<proteinExistence type="predicted"/>
<name>A0ABW5Y3S9_9BACL</name>